<accession>P96005</accession>
<protein>
    <submittedName>
        <fullName evidence="1">Orf c05016 protein</fullName>
    </submittedName>
</protein>
<dbReference type="PIR" id="S75433">
    <property type="entry name" value="S75433"/>
</dbReference>
<name>P96005_SACSO</name>
<proteinExistence type="predicted"/>
<reference evidence="1" key="1">
    <citation type="journal article" date="1996" name="Mol. Microbiol.">
        <title>Organizational characteristics and information content of an archaeal genome: 156 kb of sequence from Sulfolobus solfataricus P2.</title>
        <authorList>
            <person name="Sensen C.W."/>
            <person name="Klenk H.P."/>
            <person name="Singh R.K."/>
            <person name="Allard G."/>
            <person name="Chan C.C."/>
            <person name="Liu Q.Y."/>
            <person name="Penny S.L."/>
            <person name="Young F."/>
            <person name="Schenk M.E."/>
            <person name="Gaasterland T."/>
            <person name="Doolittle W.F."/>
            <person name="Ragan M.A."/>
            <person name="Charlebois R.L."/>
        </authorList>
    </citation>
    <scope>NUCLEOTIDE SEQUENCE</scope>
    <source>
        <strain evidence="1">P2</strain>
    </source>
</reference>
<sequence length="111" mass="12933">MFIFCLDIRGINMGKPKKNTTSSSIAIASFFTSVKTKLKGLLNRLRNEIVIEIIIAISLFIPTIEKSWEKYPADINAIMRPNKKYNRDLKSPLKGERMIILFKVYYTPYWL</sequence>
<organism evidence="1">
    <name type="scientific">Saccharolobus solfataricus</name>
    <name type="common">Sulfolobus solfataricus</name>
    <dbReference type="NCBI Taxonomy" id="2287"/>
    <lineage>
        <taxon>Archaea</taxon>
        <taxon>Thermoproteota</taxon>
        <taxon>Thermoprotei</taxon>
        <taxon>Sulfolobales</taxon>
        <taxon>Sulfolobaceae</taxon>
        <taxon>Saccharolobus</taxon>
    </lineage>
</organism>
<evidence type="ECO:0000313" key="1">
    <source>
        <dbReference type="EMBL" id="CAA69517.1"/>
    </source>
</evidence>
<dbReference type="AlphaFoldDB" id="P96005"/>
<gene>
    <name evidence="1" type="primary">orf c05016</name>
</gene>
<dbReference type="EMBL" id="Y08257">
    <property type="protein sequence ID" value="CAA69517.1"/>
    <property type="molecule type" value="Genomic_DNA"/>
</dbReference>